<organism evidence="5 6">
    <name type="scientific">Penicillium subrubescens</name>
    <dbReference type="NCBI Taxonomy" id="1316194"/>
    <lineage>
        <taxon>Eukaryota</taxon>
        <taxon>Fungi</taxon>
        <taxon>Dikarya</taxon>
        <taxon>Ascomycota</taxon>
        <taxon>Pezizomycotina</taxon>
        <taxon>Eurotiomycetes</taxon>
        <taxon>Eurotiomycetidae</taxon>
        <taxon>Eurotiales</taxon>
        <taxon>Aspergillaceae</taxon>
        <taxon>Penicillium</taxon>
    </lineage>
</organism>
<dbReference type="GO" id="GO:0004459">
    <property type="term" value="F:L-lactate dehydrogenase (NAD+) activity"/>
    <property type="evidence" value="ECO:0007669"/>
    <property type="project" value="TreeGrafter"/>
</dbReference>
<evidence type="ECO:0000313" key="6">
    <source>
        <dbReference type="Proteomes" id="UP000186955"/>
    </source>
</evidence>
<dbReference type="InterPro" id="IPR015955">
    <property type="entry name" value="Lactate_DH/Glyco_Ohase_4_C"/>
</dbReference>
<name>A0A1Q5U6E6_9EURO</name>
<proteinExistence type="predicted"/>
<evidence type="ECO:0000256" key="2">
    <source>
        <dbReference type="ARBA" id="ARBA00023027"/>
    </source>
</evidence>
<keyword evidence="3" id="KW-0812">Transmembrane</keyword>
<dbReference type="EMBL" id="MNBE01000571">
    <property type="protein sequence ID" value="OKP08049.1"/>
    <property type="molecule type" value="Genomic_DNA"/>
</dbReference>
<protein>
    <submittedName>
        <fullName evidence="5">L-lactate dehydrogenase A</fullName>
    </submittedName>
</protein>
<dbReference type="Pfam" id="PF00056">
    <property type="entry name" value="Ldh_1_N"/>
    <property type="match status" value="1"/>
</dbReference>
<evidence type="ECO:0000259" key="4">
    <source>
        <dbReference type="Pfam" id="PF00056"/>
    </source>
</evidence>
<feature type="domain" description="Lactate/malate dehydrogenase N-terminal" evidence="4">
    <location>
        <begin position="10"/>
        <end position="148"/>
    </location>
</feature>
<keyword evidence="1" id="KW-0560">Oxidoreductase</keyword>
<evidence type="ECO:0000256" key="1">
    <source>
        <dbReference type="ARBA" id="ARBA00023002"/>
    </source>
</evidence>
<keyword evidence="2" id="KW-0520">NAD</keyword>
<keyword evidence="6" id="KW-1185">Reference proteome</keyword>
<dbReference type="STRING" id="1316194.A0A1Q5U6E6"/>
<dbReference type="PANTHER" id="PTHR43128:SF16">
    <property type="entry name" value="L-LACTATE DEHYDROGENASE"/>
    <property type="match status" value="1"/>
</dbReference>
<dbReference type="Proteomes" id="UP000186955">
    <property type="component" value="Unassembled WGS sequence"/>
</dbReference>
<dbReference type="PANTHER" id="PTHR43128">
    <property type="entry name" value="L-2-HYDROXYCARBOXYLATE DEHYDROGENASE (NAD(P)(+))"/>
    <property type="match status" value="1"/>
</dbReference>
<reference evidence="5 6" key="1">
    <citation type="submission" date="2016-10" db="EMBL/GenBank/DDBJ databases">
        <title>Genome sequence of the ascomycete fungus Penicillium subrubescens.</title>
        <authorList>
            <person name="De Vries R.P."/>
            <person name="Peng M."/>
            <person name="Dilokpimol A."/>
            <person name="Hilden K."/>
            <person name="Makela M.R."/>
            <person name="Grigoriev I."/>
            <person name="Riley R."/>
            <person name="Granchi Z."/>
        </authorList>
    </citation>
    <scope>NUCLEOTIDE SEQUENCE [LARGE SCALE GENOMIC DNA]</scope>
    <source>
        <strain evidence="5 6">CBS 132785</strain>
    </source>
</reference>
<sequence length="242" mass="26552">MSSHGKPISRIAIIGVGQVGTAAAYAIILHSLASELLLVDIKTHLRNGQVNDLSDVSYSCNSQTSVRAATYQEARHSDIVVITAGSNYSRGETSTQHIYQKVSIIRSIINEMRPFRSDTILLIVANPVDLLTSLAHELSDLPASQVLGSGTFLDSVRIRNLLAEKTGVRAHICSSILSDKRNVRPISHFQPEWGCCVSLPVVLGRAGIIKKIQMPLNNEERAALDESVKDLRTKFERINEDQ</sequence>
<dbReference type="InterPro" id="IPR036291">
    <property type="entry name" value="NAD(P)-bd_dom_sf"/>
</dbReference>
<dbReference type="GO" id="GO:0006089">
    <property type="term" value="P:lactate metabolic process"/>
    <property type="evidence" value="ECO:0007669"/>
    <property type="project" value="TreeGrafter"/>
</dbReference>
<evidence type="ECO:0000313" key="5">
    <source>
        <dbReference type="EMBL" id="OKP08049.1"/>
    </source>
</evidence>
<keyword evidence="3" id="KW-0472">Membrane</keyword>
<gene>
    <name evidence="5" type="ORF">PENSUB_5740</name>
</gene>
<dbReference type="Gene3D" id="3.90.110.10">
    <property type="entry name" value="Lactate dehydrogenase/glycoside hydrolase, family 4, C-terminal"/>
    <property type="match status" value="1"/>
</dbReference>
<dbReference type="SUPFAM" id="SSF56327">
    <property type="entry name" value="LDH C-terminal domain-like"/>
    <property type="match status" value="1"/>
</dbReference>
<evidence type="ECO:0000256" key="3">
    <source>
        <dbReference type="SAM" id="Phobius"/>
    </source>
</evidence>
<dbReference type="InterPro" id="IPR001557">
    <property type="entry name" value="L-lactate/malate_DH"/>
</dbReference>
<comment type="caution">
    <text evidence="5">The sequence shown here is derived from an EMBL/GenBank/DDBJ whole genome shotgun (WGS) entry which is preliminary data.</text>
</comment>
<dbReference type="InterPro" id="IPR001236">
    <property type="entry name" value="Lactate/malate_DH_N"/>
</dbReference>
<dbReference type="PRINTS" id="PR00086">
    <property type="entry name" value="LLDHDRGNASE"/>
</dbReference>
<dbReference type="Gene3D" id="3.40.50.720">
    <property type="entry name" value="NAD(P)-binding Rossmann-like Domain"/>
    <property type="match status" value="1"/>
</dbReference>
<dbReference type="SUPFAM" id="SSF51735">
    <property type="entry name" value="NAD(P)-binding Rossmann-fold domains"/>
    <property type="match status" value="1"/>
</dbReference>
<dbReference type="AlphaFoldDB" id="A0A1Q5U6E6"/>
<keyword evidence="3" id="KW-1133">Transmembrane helix</keyword>
<accession>A0A1Q5U6E6</accession>
<feature type="transmembrane region" description="Helical" evidence="3">
    <location>
        <begin position="12"/>
        <end position="33"/>
    </location>
</feature>